<dbReference type="GO" id="GO:0006357">
    <property type="term" value="P:regulation of transcription by RNA polymerase II"/>
    <property type="evidence" value="ECO:0007669"/>
    <property type="project" value="TreeGrafter"/>
</dbReference>
<dbReference type="Proteomes" id="UP000502004">
    <property type="component" value="Chromosome"/>
</dbReference>
<dbReference type="PROSITE" id="PS51192">
    <property type="entry name" value="HELICASE_ATP_BIND_1"/>
    <property type="match status" value="1"/>
</dbReference>
<dbReference type="KEGG" id="aii:E4K63_05705"/>
<dbReference type="GO" id="GO:0016787">
    <property type="term" value="F:hydrolase activity"/>
    <property type="evidence" value="ECO:0007669"/>
    <property type="project" value="InterPro"/>
</dbReference>
<evidence type="ECO:0000256" key="3">
    <source>
        <dbReference type="ARBA" id="ARBA00022833"/>
    </source>
</evidence>
<dbReference type="Pfam" id="PF00096">
    <property type="entry name" value="zf-C2H2"/>
    <property type="match status" value="2"/>
</dbReference>
<dbReference type="PANTHER" id="PTHR46179">
    <property type="entry name" value="ZINC FINGER PROTEIN"/>
    <property type="match status" value="1"/>
</dbReference>
<dbReference type="InterPro" id="IPR051061">
    <property type="entry name" value="Zinc_finger_trans_reg"/>
</dbReference>
<keyword evidence="1" id="KW-0479">Metal-binding</keyword>
<keyword evidence="2 6" id="KW-0863">Zinc-finger</keyword>
<reference evidence="9 10" key="1">
    <citation type="submission" date="2019-03" db="EMBL/GenBank/DDBJ databases">
        <title>Complete Genome Sequence of Allofrancisella inopinata Strain SYSU YG23 Isolated from Water-Cooling Systems in China.</title>
        <authorList>
            <person name="Ohrman C."/>
            <person name="Uneklint I."/>
            <person name="Sjodin A."/>
        </authorList>
    </citation>
    <scope>NUCLEOTIDE SEQUENCE [LARGE SCALE GENOMIC DNA]</scope>
    <source>
        <strain evidence="9 10">SYSU YG23</strain>
    </source>
</reference>
<feature type="domain" description="C2H2-type" evidence="7">
    <location>
        <begin position="124"/>
        <end position="152"/>
    </location>
</feature>
<protein>
    <submittedName>
        <fullName evidence="9">DEAD/DEAH box helicase</fullName>
    </submittedName>
</protein>
<dbReference type="PROSITE" id="PS50157">
    <property type="entry name" value="ZINC_FINGER_C2H2_2"/>
    <property type="match status" value="2"/>
</dbReference>
<evidence type="ECO:0000259" key="7">
    <source>
        <dbReference type="PROSITE" id="PS50157"/>
    </source>
</evidence>
<keyword evidence="4" id="KW-0805">Transcription regulation</keyword>
<keyword evidence="10" id="KW-1185">Reference proteome</keyword>
<dbReference type="GO" id="GO:0005524">
    <property type="term" value="F:ATP binding"/>
    <property type="evidence" value="ECO:0007669"/>
    <property type="project" value="InterPro"/>
</dbReference>
<dbReference type="PANTHER" id="PTHR46179:SF13">
    <property type="entry name" value="C2H2-TYPE DOMAIN-CONTAINING PROTEIN"/>
    <property type="match status" value="1"/>
</dbReference>
<keyword evidence="9" id="KW-0067">ATP-binding</keyword>
<dbReference type="InterPro" id="IPR014001">
    <property type="entry name" value="Helicase_ATP-bd"/>
</dbReference>
<keyword evidence="9" id="KW-0547">Nucleotide-binding</keyword>
<feature type="domain" description="Helicase ATP-binding" evidence="8">
    <location>
        <begin position="534"/>
        <end position="711"/>
    </location>
</feature>
<evidence type="ECO:0000313" key="9">
    <source>
        <dbReference type="EMBL" id="QIV96346.1"/>
    </source>
</evidence>
<dbReference type="AlphaFoldDB" id="A0AAE7CQX6"/>
<keyword evidence="9" id="KW-0378">Hydrolase</keyword>
<sequence>MKKTFTCLALGCEKKEYATNQALKRHIISQHPEEAAKRGLTKKNFSCPQCGKELTQKTYLKNHITSQHPEEAAKQGLTKKKFICPVPYCKSKDNSFADNNSLKRHITNFHPEEAAKRGLTKKNFSCPHCSKEISQKAYLKNHIARMHPEKAEESNLNIQKKVINKILQQPYYFPPVSSKYMDGSSDSFVNQNIKSNIDPSNYSAIKCLRVKENNIKLTNNLPPNKKRYIFVLLGRVTDGFFPQLNDDNISVLLVITKDEKEKIRNVCDEAFLYCDGESIRERRLAVWNFAYKNELQHFIMLDDNINSVMVNKSKEVNSWESLYGFLYKQCDKQFVVGMNNIYGKSLMYPSKLLFFKTKSIFDYITQEYNSNIEILLPRDEDKDLPLEDYYTHFALMLIYQQMYQNKDNFLDYRLILNKKDAGYKRENKTIKNSVIKSLNYKRALSWKDKVINKSGPFSKADLLNNNIIILMKKTIEEALSNHDYYTNLDFILAKFNKLNNISNQLNTSSPQQNSNKLQLIKQKMRDYQKEAISAVDQSTNRIDILKLPTGAGKTIIEFFLAIKEYSKNKDVFVITSSVALTSQIFDNFHAYCNDFGIKTNLLKIMSEDNAISETFLNDNFFEEKHAQNKQLIYIFCYESFLIFCKRNKNKEYVVNTLRIFDECDVMFNPKKPTEHNNLLLDHKTKSILLSATPYKYEGMSKYTYEAKIKDLINKHRVVSNIKINEFKTSSKDLTDNQLYEKMILETINDQNNLTKKGIIYTKNVSASIEILRFLQEKKVDQNRNIIMINNAVEDLDKKLAQIKDTKEEKNANTLIIAVKMLTRGYDNNQIGFIIFARKLPKKERNAVQMVGRLSRLNSSIETKEVYLHTLDKNSKVSRYWGDKYVSQIKQSKMRFKINDQKNILGKRKFQESPIESLST</sequence>
<dbReference type="SMART" id="SM00355">
    <property type="entry name" value="ZnF_C2H2"/>
    <property type="match status" value="4"/>
</dbReference>
<evidence type="ECO:0000313" key="10">
    <source>
        <dbReference type="Proteomes" id="UP000502004"/>
    </source>
</evidence>
<dbReference type="SUPFAM" id="SSF57667">
    <property type="entry name" value="beta-beta-alpha zinc fingers"/>
    <property type="match status" value="1"/>
</dbReference>
<dbReference type="SMART" id="SM00487">
    <property type="entry name" value="DEXDc"/>
    <property type="match status" value="1"/>
</dbReference>
<dbReference type="CDD" id="cd18785">
    <property type="entry name" value="SF2_C"/>
    <property type="match status" value="1"/>
</dbReference>
<feature type="domain" description="C2H2-type" evidence="7">
    <location>
        <begin position="45"/>
        <end position="73"/>
    </location>
</feature>
<keyword evidence="9" id="KW-0347">Helicase</keyword>
<dbReference type="InterPro" id="IPR006935">
    <property type="entry name" value="Helicase/UvrB_N"/>
</dbReference>
<dbReference type="SUPFAM" id="SSF52540">
    <property type="entry name" value="P-loop containing nucleoside triphosphate hydrolases"/>
    <property type="match status" value="1"/>
</dbReference>
<name>A0AAE7CQX6_9GAMM</name>
<dbReference type="InterPro" id="IPR036236">
    <property type="entry name" value="Znf_C2H2_sf"/>
</dbReference>
<gene>
    <name evidence="9" type="ORF">E4K63_05705</name>
</gene>
<evidence type="ECO:0000256" key="6">
    <source>
        <dbReference type="PROSITE-ProRule" id="PRU00042"/>
    </source>
</evidence>
<dbReference type="InterPro" id="IPR027417">
    <property type="entry name" value="P-loop_NTPase"/>
</dbReference>
<dbReference type="GO" id="GO:0003677">
    <property type="term" value="F:DNA binding"/>
    <property type="evidence" value="ECO:0007669"/>
    <property type="project" value="InterPro"/>
</dbReference>
<accession>A0AAE7CQX6</accession>
<keyword evidence="3" id="KW-0862">Zinc</keyword>
<dbReference type="GO" id="GO:0004386">
    <property type="term" value="F:helicase activity"/>
    <property type="evidence" value="ECO:0007669"/>
    <property type="project" value="UniProtKB-KW"/>
</dbReference>
<organism evidence="9 10">
    <name type="scientific">Allofrancisella inopinata</name>
    <dbReference type="NCBI Taxonomy" id="1085647"/>
    <lineage>
        <taxon>Bacteria</taxon>
        <taxon>Pseudomonadati</taxon>
        <taxon>Pseudomonadota</taxon>
        <taxon>Gammaproteobacteria</taxon>
        <taxon>Thiotrichales</taxon>
        <taxon>Francisellaceae</taxon>
        <taxon>Allofrancisella</taxon>
    </lineage>
</organism>
<evidence type="ECO:0000259" key="8">
    <source>
        <dbReference type="PROSITE" id="PS51192"/>
    </source>
</evidence>
<dbReference type="EMBL" id="CP038241">
    <property type="protein sequence ID" value="QIV96346.1"/>
    <property type="molecule type" value="Genomic_DNA"/>
</dbReference>
<evidence type="ECO:0000256" key="5">
    <source>
        <dbReference type="ARBA" id="ARBA00023163"/>
    </source>
</evidence>
<dbReference type="Gene3D" id="3.30.160.60">
    <property type="entry name" value="Classic Zinc Finger"/>
    <property type="match status" value="2"/>
</dbReference>
<dbReference type="Pfam" id="PF04851">
    <property type="entry name" value="ResIII"/>
    <property type="match status" value="1"/>
</dbReference>
<keyword evidence="5" id="KW-0804">Transcription</keyword>
<dbReference type="InterPro" id="IPR013087">
    <property type="entry name" value="Znf_C2H2_type"/>
</dbReference>
<dbReference type="GO" id="GO:0008270">
    <property type="term" value="F:zinc ion binding"/>
    <property type="evidence" value="ECO:0007669"/>
    <property type="project" value="UniProtKB-KW"/>
</dbReference>
<dbReference type="Gene3D" id="3.40.50.300">
    <property type="entry name" value="P-loop containing nucleotide triphosphate hydrolases"/>
    <property type="match status" value="2"/>
</dbReference>
<evidence type="ECO:0000256" key="1">
    <source>
        <dbReference type="ARBA" id="ARBA00022723"/>
    </source>
</evidence>
<proteinExistence type="predicted"/>
<dbReference type="PROSITE" id="PS00028">
    <property type="entry name" value="ZINC_FINGER_C2H2_1"/>
    <property type="match status" value="2"/>
</dbReference>
<evidence type="ECO:0000256" key="4">
    <source>
        <dbReference type="ARBA" id="ARBA00023015"/>
    </source>
</evidence>
<dbReference type="RefSeq" id="WP_133942478.1">
    <property type="nucleotide sequence ID" value="NZ_CP038241.1"/>
</dbReference>
<evidence type="ECO:0000256" key="2">
    <source>
        <dbReference type="ARBA" id="ARBA00022771"/>
    </source>
</evidence>